<dbReference type="CDD" id="cd01949">
    <property type="entry name" value="GGDEF"/>
    <property type="match status" value="1"/>
</dbReference>
<dbReference type="PATRIC" id="fig|1747903.4.peg.1691"/>
<dbReference type="PANTHER" id="PTHR44757">
    <property type="entry name" value="DIGUANYLATE CYCLASE DGCP"/>
    <property type="match status" value="1"/>
</dbReference>
<dbReference type="InterPro" id="IPR000160">
    <property type="entry name" value="GGDEF_dom"/>
</dbReference>
<dbReference type="AlphaFoldDB" id="A0A1A7BXA7"/>
<sequence length="920" mass="102650">MFLRQFFKRHHTAMTQMGKADFLKPNLRLILAWPLLGLALCAVLWAATMLQLEAEKQVAQQQALDNVSSLSKAYSQYLLRTVEQMDQLTLQLKYEWENAGGKLSLEQLKTRGMYALPQFAIVAIFDRKGHAVTTTAPVQRLRASERSDFLLRHWRSNSSALRIALGKEGEEADTGQSGSLVHFTRRLEDADGNFDGVLLISIHSAYFSEFYDSVNFGKLGMSAMVGEEGELLSVRLGATVLAPRGTPFLDTSFLDGDSGAMQSAGRTAFADAQSRYVGWQALKAYPFTAVVALADTQVLQPYQETRTIYLGIASAVSLLLLAFTCIATGLSLRLAWRHHQSEGVRNAYRMATEGTSDGFYIIAALRGDDGAIIDFELVDCNEPGADFFGVRREQLLGMRLQSRADEPYFRDLMHNYRAAMVSGFSEEEIELAEGNPFKLRWIRRRLVRSGDRLAVTLQDISAAKLHEQDLRRLANEDGLTGLPNRYWLQQFLPEALARAARDGHMLALLFIDFDGFKDINDTQGHAEGDKVLRAASLRLNAVLRPGDHVVRLGGDEFVVLLDPVDDDSRAEQVAQRIAMAFDEPFYLGAERHKMGASIGISMYPRDGAETDVLMKNADIAMYAVKTAGKGHHRFFQPALFETIRHRRELEQSLVTALEQDQFLVVYQPRVDTMSGLLCSMEALVRWQHPQHGMVPPLEFIPVAESSGLISQLGEVVIEKVCQQMARWKTYGLELVPVSINVSARQFGRGDVHRVLASALARHGIDARLIEVEITESAMMDEQNRAVEQLAAIRALGVRLLVDDFGTGYSSLSQLQKFAMDGLKIDRAFTMELGRSEQGEVFVRAIVSMAHALGMSVVAEGVETREQLDMLHALHCNEVQGYFISRPVLAEQMLELMLKRFLIDHPAQPRSHPHTPCSLAS</sequence>
<dbReference type="PANTHER" id="PTHR44757:SF2">
    <property type="entry name" value="BIOFILM ARCHITECTURE MAINTENANCE PROTEIN MBAA"/>
    <property type="match status" value="1"/>
</dbReference>
<dbReference type="EMBL" id="LOCQ01000058">
    <property type="protein sequence ID" value="OBV38152.1"/>
    <property type="molecule type" value="Genomic_DNA"/>
</dbReference>
<keyword evidence="5" id="KW-1185">Reference proteome</keyword>
<keyword evidence="1" id="KW-1133">Transmembrane helix</keyword>
<feature type="domain" description="EAL" evidence="2">
    <location>
        <begin position="646"/>
        <end position="900"/>
    </location>
</feature>
<dbReference type="SUPFAM" id="SSF55073">
    <property type="entry name" value="Nucleotide cyclase"/>
    <property type="match status" value="1"/>
</dbReference>
<dbReference type="RefSeq" id="WP_082988991.1">
    <property type="nucleotide sequence ID" value="NZ_LOCQ01000058.1"/>
</dbReference>
<dbReference type="Gene3D" id="3.30.70.270">
    <property type="match status" value="1"/>
</dbReference>
<dbReference type="Gene3D" id="3.30.450.20">
    <property type="entry name" value="PAS domain"/>
    <property type="match status" value="3"/>
</dbReference>
<dbReference type="SUPFAM" id="SSF55785">
    <property type="entry name" value="PYP-like sensor domain (PAS domain)"/>
    <property type="match status" value="1"/>
</dbReference>
<gene>
    <name evidence="4" type="ORF">ASR47_1005106</name>
</gene>
<dbReference type="InterPro" id="IPR035919">
    <property type="entry name" value="EAL_sf"/>
</dbReference>
<dbReference type="InterPro" id="IPR001633">
    <property type="entry name" value="EAL_dom"/>
</dbReference>
<protein>
    <submittedName>
        <fullName evidence="4">Diguanylate cyclase (GGDEF) domain-containing protein</fullName>
    </submittedName>
</protein>
<dbReference type="InterPro" id="IPR052155">
    <property type="entry name" value="Biofilm_reg_signaling"/>
</dbReference>
<dbReference type="InterPro" id="IPR029787">
    <property type="entry name" value="Nucleotide_cyclase"/>
</dbReference>
<comment type="caution">
    <text evidence="4">The sequence shown here is derived from an EMBL/GenBank/DDBJ whole genome shotgun (WGS) entry which is preliminary data.</text>
</comment>
<dbReference type="InterPro" id="IPR035965">
    <property type="entry name" value="PAS-like_dom_sf"/>
</dbReference>
<dbReference type="FunFam" id="3.20.20.450:FF:000001">
    <property type="entry name" value="Cyclic di-GMP phosphodiesterase yahA"/>
    <property type="match status" value="1"/>
</dbReference>
<evidence type="ECO:0000313" key="4">
    <source>
        <dbReference type="EMBL" id="OBV38152.1"/>
    </source>
</evidence>
<reference evidence="4 5" key="1">
    <citation type="submission" date="2016-04" db="EMBL/GenBank/DDBJ databases">
        <title>Draft genome sequence of Janthinobacterium psychrotolerans sp. nov., isolated from freshwater sediments in Denmark.</title>
        <authorList>
            <person name="Gong X."/>
            <person name="Skrivergaard S."/>
            <person name="Korsgaard B.S."/>
            <person name="Schreiber L."/>
            <person name="Marshall I.P."/>
            <person name="Finster K."/>
            <person name="Schramm A."/>
        </authorList>
    </citation>
    <scope>NUCLEOTIDE SEQUENCE [LARGE SCALE GENOMIC DNA]</scope>
    <source>
        <strain evidence="4 5">S3-2</strain>
    </source>
</reference>
<dbReference type="OrthoDB" id="9813903at2"/>
<evidence type="ECO:0000259" key="2">
    <source>
        <dbReference type="PROSITE" id="PS50883"/>
    </source>
</evidence>
<dbReference type="NCBIfam" id="TIGR00254">
    <property type="entry name" value="GGDEF"/>
    <property type="match status" value="1"/>
</dbReference>
<evidence type="ECO:0000259" key="3">
    <source>
        <dbReference type="PROSITE" id="PS50887"/>
    </source>
</evidence>
<dbReference type="PROSITE" id="PS50887">
    <property type="entry name" value="GGDEF"/>
    <property type="match status" value="1"/>
</dbReference>
<proteinExistence type="predicted"/>
<dbReference type="STRING" id="1747903.ASR47_1005106"/>
<dbReference type="CDD" id="cd01948">
    <property type="entry name" value="EAL"/>
    <property type="match status" value="1"/>
</dbReference>
<dbReference type="SMART" id="SM00052">
    <property type="entry name" value="EAL"/>
    <property type="match status" value="1"/>
</dbReference>
<dbReference type="SUPFAM" id="SSF141868">
    <property type="entry name" value="EAL domain-like"/>
    <property type="match status" value="1"/>
</dbReference>
<keyword evidence="1" id="KW-0472">Membrane</keyword>
<dbReference type="Pfam" id="PF00563">
    <property type="entry name" value="EAL"/>
    <property type="match status" value="1"/>
</dbReference>
<organism evidence="4 5">
    <name type="scientific">Janthinobacterium psychrotolerans</name>
    <dbReference type="NCBI Taxonomy" id="1747903"/>
    <lineage>
        <taxon>Bacteria</taxon>
        <taxon>Pseudomonadati</taxon>
        <taxon>Pseudomonadota</taxon>
        <taxon>Betaproteobacteria</taxon>
        <taxon>Burkholderiales</taxon>
        <taxon>Oxalobacteraceae</taxon>
        <taxon>Janthinobacterium</taxon>
    </lineage>
</organism>
<dbReference type="Proteomes" id="UP000092713">
    <property type="component" value="Unassembled WGS sequence"/>
</dbReference>
<dbReference type="SMART" id="SM00267">
    <property type="entry name" value="GGDEF"/>
    <property type="match status" value="1"/>
</dbReference>
<keyword evidence="1" id="KW-0812">Transmembrane</keyword>
<dbReference type="Gene3D" id="3.20.20.450">
    <property type="entry name" value="EAL domain"/>
    <property type="match status" value="1"/>
</dbReference>
<dbReference type="InterPro" id="IPR043128">
    <property type="entry name" value="Rev_trsase/Diguanyl_cyclase"/>
</dbReference>
<name>A0A1A7BXA7_9BURK</name>
<feature type="domain" description="GGDEF" evidence="3">
    <location>
        <begin position="504"/>
        <end position="637"/>
    </location>
</feature>
<feature type="transmembrane region" description="Helical" evidence="1">
    <location>
        <begin position="308"/>
        <end position="332"/>
    </location>
</feature>
<evidence type="ECO:0000313" key="5">
    <source>
        <dbReference type="Proteomes" id="UP000092713"/>
    </source>
</evidence>
<dbReference type="PROSITE" id="PS50883">
    <property type="entry name" value="EAL"/>
    <property type="match status" value="1"/>
</dbReference>
<accession>A0A1A7BXA7</accession>
<dbReference type="Pfam" id="PF00990">
    <property type="entry name" value="GGDEF"/>
    <property type="match status" value="1"/>
</dbReference>
<evidence type="ECO:0000256" key="1">
    <source>
        <dbReference type="SAM" id="Phobius"/>
    </source>
</evidence>